<dbReference type="PROSITE" id="PS50125">
    <property type="entry name" value="GUANYLATE_CYCLASE_2"/>
    <property type="match status" value="1"/>
</dbReference>
<dbReference type="PANTHER" id="PTHR43081">
    <property type="entry name" value="ADENYLATE CYCLASE, TERMINAL-DIFFERENTIATION SPECIFIC-RELATED"/>
    <property type="match status" value="1"/>
</dbReference>
<dbReference type="GO" id="GO:0006171">
    <property type="term" value="P:cAMP biosynthetic process"/>
    <property type="evidence" value="ECO:0007669"/>
    <property type="project" value="TreeGrafter"/>
</dbReference>
<evidence type="ECO:0000259" key="1">
    <source>
        <dbReference type="PROSITE" id="PS50125"/>
    </source>
</evidence>
<dbReference type="GO" id="GO:0004016">
    <property type="term" value="F:adenylate cyclase activity"/>
    <property type="evidence" value="ECO:0007669"/>
    <property type="project" value="UniProtKB-ARBA"/>
</dbReference>
<dbReference type="AlphaFoldDB" id="A0A7V7PP21"/>
<keyword evidence="3" id="KW-1185">Reference proteome</keyword>
<name>A0A7V7PP21_9HYPH</name>
<dbReference type="CDD" id="cd07302">
    <property type="entry name" value="CHD"/>
    <property type="match status" value="1"/>
</dbReference>
<dbReference type="PANTHER" id="PTHR43081:SF11">
    <property type="entry name" value="BLR2264 PROTEIN"/>
    <property type="match status" value="1"/>
</dbReference>
<dbReference type="InterPro" id="IPR029787">
    <property type="entry name" value="Nucleotide_cyclase"/>
</dbReference>
<protein>
    <submittedName>
        <fullName evidence="2">Adenylate/guanylate cyclase domain-containing protein</fullName>
    </submittedName>
</protein>
<comment type="caution">
    <text evidence="2">The sequence shown here is derived from an EMBL/GenBank/DDBJ whole genome shotgun (WGS) entry which is preliminary data.</text>
</comment>
<dbReference type="EMBL" id="VZDO01000009">
    <property type="protein sequence ID" value="KAB0679624.1"/>
    <property type="molecule type" value="Genomic_DNA"/>
</dbReference>
<dbReference type="RefSeq" id="WP_150970148.1">
    <property type="nucleotide sequence ID" value="NZ_VZDO01000009.1"/>
</dbReference>
<reference evidence="2 3" key="1">
    <citation type="submission" date="2019-09" db="EMBL/GenBank/DDBJ databases">
        <title>YIM 132180 draft genome.</title>
        <authorList>
            <person name="Zhang K."/>
        </authorList>
    </citation>
    <scope>NUCLEOTIDE SEQUENCE [LARGE SCALE GENOMIC DNA]</scope>
    <source>
        <strain evidence="2 3">YIM 132180</strain>
    </source>
</reference>
<dbReference type="GO" id="GO:0035556">
    <property type="term" value="P:intracellular signal transduction"/>
    <property type="evidence" value="ECO:0007669"/>
    <property type="project" value="InterPro"/>
</dbReference>
<organism evidence="2 3">
    <name type="scientific">Plantimonas leprariae</name>
    <dbReference type="NCBI Taxonomy" id="2615207"/>
    <lineage>
        <taxon>Bacteria</taxon>
        <taxon>Pseudomonadati</taxon>
        <taxon>Pseudomonadota</taxon>
        <taxon>Alphaproteobacteria</taxon>
        <taxon>Hyphomicrobiales</taxon>
        <taxon>Aurantimonadaceae</taxon>
        <taxon>Plantimonas</taxon>
    </lineage>
</organism>
<dbReference type="SUPFAM" id="SSF55073">
    <property type="entry name" value="Nucleotide cyclase"/>
    <property type="match status" value="1"/>
</dbReference>
<accession>A0A7V7PP21</accession>
<dbReference type="Proteomes" id="UP000432089">
    <property type="component" value="Unassembled WGS sequence"/>
</dbReference>
<dbReference type="Pfam" id="PF00211">
    <property type="entry name" value="Guanylate_cyc"/>
    <property type="match status" value="1"/>
</dbReference>
<proteinExistence type="predicted"/>
<dbReference type="Gene3D" id="3.30.70.1230">
    <property type="entry name" value="Nucleotide cyclase"/>
    <property type="match status" value="1"/>
</dbReference>
<gene>
    <name evidence="2" type="ORF">F6X38_12440</name>
</gene>
<dbReference type="InterPro" id="IPR050697">
    <property type="entry name" value="Adenylyl/Guanylyl_Cyclase_3/4"/>
</dbReference>
<feature type="domain" description="Guanylate cyclase" evidence="1">
    <location>
        <begin position="219"/>
        <end position="350"/>
    </location>
</feature>
<evidence type="ECO:0000313" key="2">
    <source>
        <dbReference type="EMBL" id="KAB0679624.1"/>
    </source>
</evidence>
<dbReference type="SMART" id="SM00044">
    <property type="entry name" value="CYCc"/>
    <property type="match status" value="1"/>
</dbReference>
<evidence type="ECO:0000313" key="3">
    <source>
        <dbReference type="Proteomes" id="UP000432089"/>
    </source>
</evidence>
<sequence length="403" mass="44387">MLKAVAEIDALITERSLAGDGELALLRAFSEAAVRHGLPLWRVLFIVDTLHPVYEGRAFRWRNDGVEEDGEMTYGRTDEGEARERWETSAFYRLYHTGETELRRRFHAGDPADYNLMPELVEEGCSDYLIFMQPFGAEGVIGDLDGIFCQICTRAPDGFSDEDLAVVRALVPKLSVAIKCASLARIATTLVEVYLGRDARERVLKGRIARGVAERIRTVLWFSDLRSFTTITDTADPEEIIPLLNDYSGAAIEAIHGAGGDVLKLIGDGILAIFNFDDQAKATAAALAAERDLRARTSAIDARRREEGRPVTSIYIGLHIGEAFYGNIGSDDRLDFTVVGPSVNEVSRIGAMCRSVDRLMVASDEFRAALAPEEQGRLVSVGRFALRGVGRSQELFTLDPALL</sequence>
<dbReference type="InterPro" id="IPR001054">
    <property type="entry name" value="A/G_cyclase"/>
</dbReference>